<evidence type="ECO:0000313" key="1">
    <source>
        <dbReference type="EMBL" id="MBU9714405.1"/>
    </source>
</evidence>
<organism evidence="1 2">
    <name type="scientific">Evansella tamaricis</name>
    <dbReference type="NCBI Taxonomy" id="2069301"/>
    <lineage>
        <taxon>Bacteria</taxon>
        <taxon>Bacillati</taxon>
        <taxon>Bacillota</taxon>
        <taxon>Bacilli</taxon>
        <taxon>Bacillales</taxon>
        <taxon>Bacillaceae</taxon>
        <taxon>Evansella</taxon>
    </lineage>
</organism>
<dbReference type="RefSeq" id="WP_217068957.1">
    <property type="nucleotide sequence ID" value="NZ_JAHQCS010000178.1"/>
</dbReference>
<evidence type="ECO:0000313" key="2">
    <source>
        <dbReference type="Proteomes" id="UP000784880"/>
    </source>
</evidence>
<protein>
    <recommendedName>
        <fullName evidence="3">TMhelix containing protein</fullName>
    </recommendedName>
</protein>
<comment type="caution">
    <text evidence="1">The sequence shown here is derived from an EMBL/GenBank/DDBJ whole genome shotgun (WGS) entry which is preliminary data.</text>
</comment>
<reference evidence="1 2" key="1">
    <citation type="submission" date="2021-06" db="EMBL/GenBank/DDBJ databases">
        <title>Bacillus sp. RD4P76, an endophyte from a halophyte.</title>
        <authorList>
            <person name="Sun J.-Q."/>
        </authorList>
    </citation>
    <scope>NUCLEOTIDE SEQUENCE [LARGE SCALE GENOMIC DNA]</scope>
    <source>
        <strain evidence="1 2">CGMCC 1.15917</strain>
    </source>
</reference>
<gene>
    <name evidence="1" type="ORF">KS419_21940</name>
</gene>
<keyword evidence="2" id="KW-1185">Reference proteome</keyword>
<name>A0ABS6JM02_9BACI</name>
<sequence length="63" mass="6889">MITLGTVFIGIATALLAYNTGLEHGNKSEVKEKGHECEIIPVTIDEAMKTLENDFSEDYSGEN</sequence>
<evidence type="ECO:0008006" key="3">
    <source>
        <dbReference type="Google" id="ProtNLM"/>
    </source>
</evidence>
<accession>A0ABS6JM02</accession>
<proteinExistence type="predicted"/>
<dbReference type="Proteomes" id="UP000784880">
    <property type="component" value="Unassembled WGS sequence"/>
</dbReference>
<dbReference type="EMBL" id="JAHQCS010000178">
    <property type="protein sequence ID" value="MBU9714405.1"/>
    <property type="molecule type" value="Genomic_DNA"/>
</dbReference>